<dbReference type="EMBL" id="JACCAC010000001">
    <property type="protein sequence ID" value="NYG55003.1"/>
    <property type="molecule type" value="Genomic_DNA"/>
</dbReference>
<evidence type="ECO:0008006" key="3">
    <source>
        <dbReference type="Google" id="ProtNLM"/>
    </source>
</evidence>
<dbReference type="GO" id="GO:0020037">
    <property type="term" value="F:heme binding"/>
    <property type="evidence" value="ECO:0007669"/>
    <property type="project" value="InterPro"/>
</dbReference>
<sequence length="248" mass="26240">MSTPPPRPAVRLASAAASGGGALLAAGVRVVAAARPAAKPLHPRGRLRHGTLVRRGAEATGAPRTGVAWLDEPGTDAAWVRTSRAVGLPAPAPDVHGLALRLHLDDGPADVLLASTGRGRLTRWLLTAGVDPWSRPQTSLLPYRSPVGPLLLGARRVDAPEDGAPEEPVVELSWARGSGPWHPFAELCVSGREVTDADGDAHRGHPRHAPPDVSFDPVLRVLPGLAHYRVVARLREPAYRTARAQRDD</sequence>
<dbReference type="RefSeq" id="WP_179517519.1">
    <property type="nucleotide sequence ID" value="NZ_JACCAC010000001.1"/>
</dbReference>
<dbReference type="AlphaFoldDB" id="A0A7Y9UK63"/>
<dbReference type="SUPFAM" id="SSF56634">
    <property type="entry name" value="Heme-dependent catalase-like"/>
    <property type="match status" value="1"/>
</dbReference>
<gene>
    <name evidence="1" type="ORF">BJ989_001307</name>
</gene>
<organism evidence="1 2">
    <name type="scientific">Nocardioides perillae</name>
    <dbReference type="NCBI Taxonomy" id="1119534"/>
    <lineage>
        <taxon>Bacteria</taxon>
        <taxon>Bacillati</taxon>
        <taxon>Actinomycetota</taxon>
        <taxon>Actinomycetes</taxon>
        <taxon>Propionibacteriales</taxon>
        <taxon>Nocardioidaceae</taxon>
        <taxon>Nocardioides</taxon>
    </lineage>
</organism>
<accession>A0A7Y9UK63</accession>
<dbReference type="InterPro" id="IPR020835">
    <property type="entry name" value="Catalase_sf"/>
</dbReference>
<evidence type="ECO:0000313" key="2">
    <source>
        <dbReference type="Proteomes" id="UP000544110"/>
    </source>
</evidence>
<keyword evidence="2" id="KW-1185">Reference proteome</keyword>
<name>A0A7Y9UK63_9ACTN</name>
<reference evidence="1 2" key="1">
    <citation type="submission" date="2020-07" db="EMBL/GenBank/DDBJ databases">
        <title>Sequencing the genomes of 1000 actinobacteria strains.</title>
        <authorList>
            <person name="Klenk H.-P."/>
        </authorList>
    </citation>
    <scope>NUCLEOTIDE SEQUENCE [LARGE SCALE GENOMIC DNA]</scope>
    <source>
        <strain evidence="1 2">DSM 24552</strain>
    </source>
</reference>
<evidence type="ECO:0000313" key="1">
    <source>
        <dbReference type="EMBL" id="NYG55003.1"/>
    </source>
</evidence>
<protein>
    <recommendedName>
        <fullName evidence="3">Phosphodiesterase</fullName>
    </recommendedName>
</protein>
<proteinExistence type="predicted"/>
<comment type="caution">
    <text evidence="1">The sequence shown here is derived from an EMBL/GenBank/DDBJ whole genome shotgun (WGS) entry which is preliminary data.</text>
</comment>
<dbReference type="Proteomes" id="UP000544110">
    <property type="component" value="Unassembled WGS sequence"/>
</dbReference>